<sequence length="68" mass="7836">MGFSIAFNPDSSTYFTNGVFKIEFLTPEKGRGADKAVPIKLLNIKAMSLRYLQMLFDQQIDIKVEERY</sequence>
<protein>
    <submittedName>
        <fullName evidence="1">Uncharacterized protein</fullName>
    </submittedName>
</protein>
<dbReference type="AlphaFoldDB" id="A0A6V8PMG3"/>
<reference evidence="3 4" key="1">
    <citation type="journal article" date="2020" name="Front. Microbiol.">
        <title>Single-cell genomics of novel Actinobacteria with the Wood-Ljungdahl pathway discovered in a serpentinizing system.</title>
        <authorList>
            <person name="Merino N."/>
            <person name="Kawai M."/>
            <person name="Boyd E.S."/>
            <person name="Colman D.R."/>
            <person name="McGlynn S.E."/>
            <person name="Nealson K.H."/>
            <person name="Kurokawa K."/>
            <person name="Hongoh Y."/>
        </authorList>
    </citation>
    <scope>NUCLEOTIDE SEQUENCE [LARGE SCALE GENOMIC DNA]</scope>
    <source>
        <strain evidence="1 3">S42</strain>
        <strain evidence="2 4">S43</strain>
    </source>
</reference>
<accession>A0A6V8PMG3</accession>
<name>A0A6V8PMG3_9ACTN</name>
<dbReference type="Proteomes" id="UP000576480">
    <property type="component" value="Unassembled WGS sequence"/>
</dbReference>
<gene>
    <name evidence="1" type="ORF">HKBW3S42_01793</name>
    <name evidence="2" type="ORF">HKBW3S43_01887</name>
</gene>
<evidence type="ECO:0000313" key="3">
    <source>
        <dbReference type="Proteomes" id="UP000568877"/>
    </source>
</evidence>
<evidence type="ECO:0000313" key="4">
    <source>
        <dbReference type="Proteomes" id="UP000576480"/>
    </source>
</evidence>
<dbReference type="Proteomes" id="UP000568877">
    <property type="component" value="Unassembled WGS sequence"/>
</dbReference>
<proteinExistence type="predicted"/>
<dbReference type="EMBL" id="BLSB01000405">
    <property type="protein sequence ID" value="GFP36100.1"/>
    <property type="molecule type" value="Genomic_DNA"/>
</dbReference>
<comment type="caution">
    <text evidence="1">The sequence shown here is derived from an EMBL/GenBank/DDBJ whole genome shotgun (WGS) entry which is preliminary data.</text>
</comment>
<evidence type="ECO:0000313" key="1">
    <source>
        <dbReference type="EMBL" id="GFP33457.1"/>
    </source>
</evidence>
<dbReference type="RefSeq" id="WP_176230513.1">
    <property type="nucleotide sequence ID" value="NZ_BLSB01000405.1"/>
</dbReference>
<evidence type="ECO:0000313" key="2">
    <source>
        <dbReference type="EMBL" id="GFP36100.1"/>
    </source>
</evidence>
<dbReference type="EMBL" id="BLSA01000488">
    <property type="protein sequence ID" value="GFP33457.1"/>
    <property type="molecule type" value="Genomic_DNA"/>
</dbReference>
<organism evidence="1 3">
    <name type="scientific">Candidatus Hakubella thermalkaliphila</name>
    <dbReference type="NCBI Taxonomy" id="2754717"/>
    <lineage>
        <taxon>Bacteria</taxon>
        <taxon>Bacillati</taxon>
        <taxon>Actinomycetota</taxon>
        <taxon>Actinomycetota incertae sedis</taxon>
        <taxon>Candidatus Hakubellales</taxon>
        <taxon>Candidatus Hakubellaceae</taxon>
        <taxon>Candidatus Hakubella</taxon>
    </lineage>
</organism>